<sequence length="105" mass="12624">MSLNIIETIIGKIMLKTYSHANPHSDRKSRKSFTKDQIGQDYDYYNQFYYGSNGDFDITKYYKKKKEVINEDDVIDEYQMPNNNDDYAVSTTEFVDYYYKYLNKL</sequence>
<dbReference type="HOGENOM" id="CLU_2238148_0_0_1"/>
<dbReference type="Proteomes" id="UP000030755">
    <property type="component" value="Unassembled WGS sequence"/>
</dbReference>
<protein>
    <submittedName>
        <fullName evidence="1">Uncharacterized protein</fullName>
    </submittedName>
</protein>
<organism evidence="1 2">
    <name type="scientific">Rozella allomycis (strain CSF55)</name>
    <dbReference type="NCBI Taxonomy" id="988480"/>
    <lineage>
        <taxon>Eukaryota</taxon>
        <taxon>Fungi</taxon>
        <taxon>Fungi incertae sedis</taxon>
        <taxon>Cryptomycota</taxon>
        <taxon>Cryptomycota incertae sedis</taxon>
        <taxon>Rozella</taxon>
    </lineage>
</organism>
<keyword evidence="2" id="KW-1185">Reference proteome</keyword>
<name>A0A075AXX2_ROZAC</name>
<accession>A0A075AXX2</accession>
<evidence type="ECO:0000313" key="1">
    <source>
        <dbReference type="EMBL" id="EPZ34999.1"/>
    </source>
</evidence>
<dbReference type="EMBL" id="KE560898">
    <property type="protein sequence ID" value="EPZ34999.1"/>
    <property type="molecule type" value="Genomic_DNA"/>
</dbReference>
<evidence type="ECO:0000313" key="2">
    <source>
        <dbReference type="Proteomes" id="UP000030755"/>
    </source>
</evidence>
<dbReference type="AlphaFoldDB" id="A0A075AXX2"/>
<gene>
    <name evidence="1" type="ORF">O9G_004349</name>
</gene>
<proteinExistence type="predicted"/>
<reference evidence="1 2" key="1">
    <citation type="journal article" date="2013" name="Curr. Biol.">
        <title>Shared signatures of parasitism and phylogenomics unite Cryptomycota and microsporidia.</title>
        <authorList>
            <person name="James T.Y."/>
            <person name="Pelin A."/>
            <person name="Bonen L."/>
            <person name="Ahrendt S."/>
            <person name="Sain D."/>
            <person name="Corradi N."/>
            <person name="Stajich J.E."/>
        </authorList>
    </citation>
    <scope>NUCLEOTIDE SEQUENCE [LARGE SCALE GENOMIC DNA]</scope>
    <source>
        <strain evidence="1 2">CSF55</strain>
    </source>
</reference>